<sequence length="47" mass="5642">MHRRWIKIPIIDRLLEISEGFAESDSSGEIILSIVFYFDTIYKIFDY</sequence>
<organism evidence="1 2">
    <name type="scientific">Haloquadratum walsbyi J07HQW2</name>
    <dbReference type="NCBI Taxonomy" id="1238425"/>
    <lineage>
        <taxon>Archaea</taxon>
        <taxon>Methanobacteriati</taxon>
        <taxon>Methanobacteriota</taxon>
        <taxon>Stenosarchaea group</taxon>
        <taxon>Halobacteria</taxon>
        <taxon>Halobacteriales</taxon>
        <taxon>Haloferacaceae</taxon>
        <taxon>Haloquadratum</taxon>
    </lineage>
</organism>
<evidence type="ECO:0000313" key="2">
    <source>
        <dbReference type="Proteomes" id="UP000030710"/>
    </source>
</evidence>
<evidence type="ECO:0000313" key="1">
    <source>
        <dbReference type="EMBL" id="ERG93704.1"/>
    </source>
</evidence>
<accession>U1MTT4</accession>
<dbReference type="EMBL" id="KE356561">
    <property type="protein sequence ID" value="ERG93704.1"/>
    <property type="molecule type" value="Genomic_DNA"/>
</dbReference>
<protein>
    <submittedName>
        <fullName evidence="1">Uncharacterized protein</fullName>
    </submittedName>
</protein>
<proteinExistence type="predicted"/>
<dbReference type="Proteomes" id="UP000030710">
    <property type="component" value="Unassembled WGS sequence"/>
</dbReference>
<gene>
    <name evidence="1" type="ORF">J07HQW2_00137</name>
</gene>
<dbReference type="HOGENOM" id="CLU_3163058_0_0_2"/>
<dbReference type="STRING" id="1238425.J07HQW2_00137"/>
<name>U1MTT4_9EURY</name>
<reference evidence="1 2" key="1">
    <citation type="journal article" date="2013" name="PLoS ONE">
        <title>Assembly-driven community genomics of a hypersaline microbial ecosystem.</title>
        <authorList>
            <person name="Podell S."/>
            <person name="Ugalde J.A."/>
            <person name="Narasingarao P."/>
            <person name="Banfield J.F."/>
            <person name="Heidelberg K.B."/>
            <person name="Allen E.E."/>
        </authorList>
    </citation>
    <scope>NUCLEOTIDE SEQUENCE [LARGE SCALE GENOMIC DNA]</scope>
    <source>
        <strain evidence="2">J07HQW2</strain>
    </source>
</reference>
<dbReference type="AlphaFoldDB" id="U1MTT4"/>